<dbReference type="AlphaFoldDB" id="A0A6C0KT22"/>
<evidence type="ECO:0000313" key="1">
    <source>
        <dbReference type="EMBL" id="QHU20306.1"/>
    </source>
</evidence>
<accession>A0A6C0KT22</accession>
<organism evidence="1">
    <name type="scientific">viral metagenome</name>
    <dbReference type="NCBI Taxonomy" id="1070528"/>
    <lineage>
        <taxon>unclassified sequences</taxon>
        <taxon>metagenomes</taxon>
        <taxon>organismal metagenomes</taxon>
    </lineage>
</organism>
<reference evidence="1" key="1">
    <citation type="journal article" date="2020" name="Nature">
        <title>Giant virus diversity and host interactions through global metagenomics.</title>
        <authorList>
            <person name="Schulz F."/>
            <person name="Roux S."/>
            <person name="Paez-Espino D."/>
            <person name="Jungbluth S."/>
            <person name="Walsh D.A."/>
            <person name="Denef V.J."/>
            <person name="McMahon K.D."/>
            <person name="Konstantinidis K.T."/>
            <person name="Eloe-Fadrosh E.A."/>
            <person name="Kyrpides N.C."/>
            <person name="Woyke T."/>
        </authorList>
    </citation>
    <scope>NUCLEOTIDE SEQUENCE</scope>
    <source>
        <strain evidence="1">GVMAG-S-3300013093-109</strain>
    </source>
</reference>
<name>A0A6C0KT22_9ZZZZ</name>
<sequence>MLSLIKRISPSLFRTSVFQNANYLGRWKLENENKTYLKADYANNDHCSCSHLPTEDNTYDDVDDYSPFLVEFVQDYSKQ</sequence>
<protein>
    <submittedName>
        <fullName evidence="1">Uncharacterized protein</fullName>
    </submittedName>
</protein>
<dbReference type="EMBL" id="MN740968">
    <property type="protein sequence ID" value="QHU20306.1"/>
    <property type="molecule type" value="Genomic_DNA"/>
</dbReference>
<proteinExistence type="predicted"/>